<protein>
    <submittedName>
        <fullName evidence="1">Uncharacterized protein</fullName>
    </submittedName>
</protein>
<keyword evidence="2" id="KW-1185">Reference proteome</keyword>
<gene>
    <name evidence="1" type="ORF">V6N11_002635</name>
</gene>
<name>A0ABR2SAZ3_9ROSI</name>
<organism evidence="1 2">
    <name type="scientific">Hibiscus sabdariffa</name>
    <name type="common">roselle</name>
    <dbReference type="NCBI Taxonomy" id="183260"/>
    <lineage>
        <taxon>Eukaryota</taxon>
        <taxon>Viridiplantae</taxon>
        <taxon>Streptophyta</taxon>
        <taxon>Embryophyta</taxon>
        <taxon>Tracheophyta</taxon>
        <taxon>Spermatophyta</taxon>
        <taxon>Magnoliopsida</taxon>
        <taxon>eudicotyledons</taxon>
        <taxon>Gunneridae</taxon>
        <taxon>Pentapetalae</taxon>
        <taxon>rosids</taxon>
        <taxon>malvids</taxon>
        <taxon>Malvales</taxon>
        <taxon>Malvaceae</taxon>
        <taxon>Malvoideae</taxon>
        <taxon>Hibiscus</taxon>
    </lineage>
</organism>
<evidence type="ECO:0000313" key="2">
    <source>
        <dbReference type="Proteomes" id="UP001396334"/>
    </source>
</evidence>
<reference evidence="1 2" key="1">
    <citation type="journal article" date="2024" name="G3 (Bethesda)">
        <title>Genome assembly of Hibiscus sabdariffa L. provides insights into metabolisms of medicinal natural products.</title>
        <authorList>
            <person name="Kim T."/>
        </authorList>
    </citation>
    <scope>NUCLEOTIDE SEQUENCE [LARGE SCALE GENOMIC DNA]</scope>
    <source>
        <strain evidence="1">TK-2024</strain>
        <tissue evidence="1">Old leaves</tissue>
    </source>
</reference>
<comment type="caution">
    <text evidence="1">The sequence shown here is derived from an EMBL/GenBank/DDBJ whole genome shotgun (WGS) entry which is preliminary data.</text>
</comment>
<evidence type="ECO:0000313" key="1">
    <source>
        <dbReference type="EMBL" id="KAK9022363.1"/>
    </source>
</evidence>
<dbReference type="EMBL" id="JBBPBN010000015">
    <property type="protein sequence ID" value="KAK9022363.1"/>
    <property type="molecule type" value="Genomic_DNA"/>
</dbReference>
<dbReference type="Proteomes" id="UP001396334">
    <property type="component" value="Unassembled WGS sequence"/>
</dbReference>
<proteinExistence type="predicted"/>
<accession>A0ABR2SAZ3</accession>
<sequence length="98" mass="11028">MVVGRSTKFADTIKSPKQIPPFSRVSALNIPGAGHYLACLAFIEAHMYLLLPAHLAQSVLHEKSNHFHCINSRRSHRRRRRGHEVQLTCPVNTGGYVK</sequence>